<reference evidence="3" key="1">
    <citation type="journal article" date="2019" name="Int. J. Syst. Evol. Microbiol.">
        <title>The Global Catalogue of Microorganisms (GCM) 10K type strain sequencing project: providing services to taxonomists for standard genome sequencing and annotation.</title>
        <authorList>
            <consortium name="The Broad Institute Genomics Platform"/>
            <consortium name="The Broad Institute Genome Sequencing Center for Infectious Disease"/>
            <person name="Wu L."/>
            <person name="Ma J."/>
        </authorList>
    </citation>
    <scope>NUCLEOTIDE SEQUENCE [LARGE SCALE GENOMIC DNA]</scope>
    <source>
        <strain evidence="3">JCM 3296</strain>
    </source>
</reference>
<dbReference type="Gene3D" id="2.120.10.70">
    <property type="entry name" value="Fucose-specific lectin"/>
    <property type="match status" value="1"/>
</dbReference>
<name>A0ABQ2UV99_9PSEU</name>
<evidence type="ECO:0000256" key="1">
    <source>
        <dbReference type="SAM" id="SignalP"/>
    </source>
</evidence>
<keyword evidence="3" id="KW-1185">Reference proteome</keyword>
<comment type="caution">
    <text evidence="2">The sequence shown here is derived from an EMBL/GenBank/DDBJ whole genome shotgun (WGS) entry which is preliminary data.</text>
</comment>
<protein>
    <submittedName>
        <fullName evidence="2">Uncharacterized protein</fullName>
    </submittedName>
</protein>
<keyword evidence="1" id="KW-0732">Signal</keyword>
<dbReference type="Proteomes" id="UP000649573">
    <property type="component" value="Unassembled WGS sequence"/>
</dbReference>
<feature type="chain" id="PRO_5046613024" evidence="1">
    <location>
        <begin position="27"/>
        <end position="591"/>
    </location>
</feature>
<dbReference type="SUPFAM" id="SSF89372">
    <property type="entry name" value="Fucose-specific lectin"/>
    <property type="match status" value="1"/>
</dbReference>
<accession>A0ABQ2UV99</accession>
<proteinExistence type="predicted"/>
<organism evidence="2 3">
    <name type="scientific">Lentzea flava</name>
    <dbReference type="NCBI Taxonomy" id="103732"/>
    <lineage>
        <taxon>Bacteria</taxon>
        <taxon>Bacillati</taxon>
        <taxon>Actinomycetota</taxon>
        <taxon>Actinomycetes</taxon>
        <taxon>Pseudonocardiales</taxon>
        <taxon>Pseudonocardiaceae</taxon>
        <taxon>Lentzea</taxon>
    </lineage>
</organism>
<dbReference type="RefSeq" id="WP_189256381.1">
    <property type="nucleotide sequence ID" value="NZ_BMRE01000025.1"/>
</dbReference>
<dbReference type="EMBL" id="BMRE01000025">
    <property type="protein sequence ID" value="GGU53224.1"/>
    <property type="molecule type" value="Genomic_DNA"/>
</dbReference>
<evidence type="ECO:0000313" key="3">
    <source>
        <dbReference type="Proteomes" id="UP000649573"/>
    </source>
</evidence>
<sequence length="591" mass="61848">MRATSTMVAVAAALSGVLLAISPVSAAPVDDSSELSAQNVNSSLNTLPCVTGGPSQQDEQNAAALNPQLTNTMRGNMTAYRASCARAVVQAVKDRGLNQRAAAIAMSTVIVESTIRNVDGGDLDSVGLFQQRDSWGSFADRTNPVKATNKFLDVMQQFYPNGSWNTAPIGDVAADVQRPREDLRFKYGVEANDAVKIANLLWGAPPATAGMRSVVTAGGTQLFGIGADGHVMSTFWSPNITDNGGWHAWFAIPTGYADGTAAPGATVSVTTLNGQTQLFTTAPDGRVISTFWSSSIPTNGGWREWFAIPTGYADGRVASGSAVSVTMINGQVQLFATAPDRHVISTFWSGSIATNGGWHEWFSIPTGHADGVTAPGSTVTAGGTQLFTTGADGRVMSTFWSPNITTNGGWHAWFAIPTGYADGMTAPGSTVSVTTINGQAQLFTTAPDRRVMSTFWSASIPTNGGWHEWFTIPTGHADGVTAPGSTVTAGGTQLFTTGADGRVMSTFWTPTTTDNGGWHAWFAIPTGYADGVTGRGAAVSVTTINGQAQLFTAAPDGHVMSTFWSASITTNGGWHSWFAIPTGHADGRVRL</sequence>
<feature type="signal peptide" evidence="1">
    <location>
        <begin position="1"/>
        <end position="26"/>
    </location>
</feature>
<evidence type="ECO:0000313" key="2">
    <source>
        <dbReference type="EMBL" id="GGU53224.1"/>
    </source>
</evidence>
<gene>
    <name evidence="2" type="ORF">GCM10010178_52590</name>
</gene>